<dbReference type="Pfam" id="PF01844">
    <property type="entry name" value="HNH"/>
    <property type="match status" value="1"/>
</dbReference>
<dbReference type="GO" id="GO:0003676">
    <property type="term" value="F:nucleic acid binding"/>
    <property type="evidence" value="ECO:0007669"/>
    <property type="project" value="InterPro"/>
</dbReference>
<dbReference type="GO" id="GO:0008270">
    <property type="term" value="F:zinc ion binding"/>
    <property type="evidence" value="ECO:0007669"/>
    <property type="project" value="InterPro"/>
</dbReference>
<evidence type="ECO:0000259" key="1">
    <source>
        <dbReference type="SMART" id="SM00507"/>
    </source>
</evidence>
<comment type="caution">
    <text evidence="2">The sequence shown here is derived from an EMBL/GenBank/DDBJ whole genome shotgun (WGS) entry which is preliminary data.</text>
</comment>
<dbReference type="InterPro" id="IPR052892">
    <property type="entry name" value="NA-targeting_endonuclease"/>
</dbReference>
<keyword evidence="3" id="KW-1185">Reference proteome</keyword>
<organism evidence="2 3">
    <name type="scientific">Rubinisphaera italica</name>
    <dbReference type="NCBI Taxonomy" id="2527969"/>
    <lineage>
        <taxon>Bacteria</taxon>
        <taxon>Pseudomonadati</taxon>
        <taxon>Planctomycetota</taxon>
        <taxon>Planctomycetia</taxon>
        <taxon>Planctomycetales</taxon>
        <taxon>Planctomycetaceae</taxon>
        <taxon>Rubinisphaera</taxon>
    </lineage>
</organism>
<dbReference type="PANTHER" id="PTHR33877">
    <property type="entry name" value="SLL1193 PROTEIN"/>
    <property type="match status" value="1"/>
</dbReference>
<dbReference type="Gene3D" id="1.10.30.50">
    <property type="match status" value="1"/>
</dbReference>
<dbReference type="InterPro" id="IPR003615">
    <property type="entry name" value="HNH_nuc"/>
</dbReference>
<dbReference type="Proteomes" id="UP000316095">
    <property type="component" value="Unassembled WGS sequence"/>
</dbReference>
<reference evidence="2 3" key="1">
    <citation type="submission" date="2019-02" db="EMBL/GenBank/DDBJ databases">
        <title>Deep-cultivation of Planctomycetes and their phenomic and genomic characterization uncovers novel biology.</title>
        <authorList>
            <person name="Wiegand S."/>
            <person name="Jogler M."/>
            <person name="Boedeker C."/>
            <person name="Pinto D."/>
            <person name="Vollmers J."/>
            <person name="Rivas-Marin E."/>
            <person name="Kohn T."/>
            <person name="Peeters S.H."/>
            <person name="Heuer A."/>
            <person name="Rast P."/>
            <person name="Oberbeckmann S."/>
            <person name="Bunk B."/>
            <person name="Jeske O."/>
            <person name="Meyerdierks A."/>
            <person name="Storesund J.E."/>
            <person name="Kallscheuer N."/>
            <person name="Luecker S."/>
            <person name="Lage O.M."/>
            <person name="Pohl T."/>
            <person name="Merkel B.J."/>
            <person name="Hornburger P."/>
            <person name="Mueller R.-W."/>
            <person name="Bruemmer F."/>
            <person name="Labrenz M."/>
            <person name="Spormann A.M."/>
            <person name="Op Den Camp H."/>
            <person name="Overmann J."/>
            <person name="Amann R."/>
            <person name="Jetten M.S.M."/>
            <person name="Mascher T."/>
            <person name="Medema M.H."/>
            <person name="Devos D.P."/>
            <person name="Kaster A.-K."/>
            <person name="Ovreas L."/>
            <person name="Rohde M."/>
            <person name="Galperin M.Y."/>
            <person name="Jogler C."/>
        </authorList>
    </citation>
    <scope>NUCLEOTIDE SEQUENCE [LARGE SCALE GENOMIC DNA]</scope>
    <source>
        <strain evidence="2 3">Pan54</strain>
    </source>
</reference>
<dbReference type="InterPro" id="IPR002711">
    <property type="entry name" value="HNH"/>
</dbReference>
<dbReference type="EMBL" id="SJPG01000001">
    <property type="protein sequence ID" value="TWT59834.1"/>
    <property type="molecule type" value="Genomic_DNA"/>
</dbReference>
<keyword evidence="2" id="KW-0255">Endonuclease</keyword>
<dbReference type="OrthoDB" id="9802901at2"/>
<keyword evidence="2" id="KW-0378">Hydrolase</keyword>
<dbReference type="PANTHER" id="PTHR33877:SF2">
    <property type="entry name" value="OS07G0170200 PROTEIN"/>
    <property type="match status" value="1"/>
</dbReference>
<accession>A0A5C5XAK5</accession>
<proteinExistence type="predicted"/>
<keyword evidence="2" id="KW-0540">Nuclease</keyword>
<dbReference type="CDD" id="cd00085">
    <property type="entry name" value="HNHc"/>
    <property type="match status" value="1"/>
</dbReference>
<gene>
    <name evidence="2" type="primary">cas9</name>
    <name evidence="2" type="ORF">Pan54_05450</name>
</gene>
<dbReference type="SMART" id="SM00507">
    <property type="entry name" value="HNHc"/>
    <property type="match status" value="1"/>
</dbReference>
<evidence type="ECO:0000313" key="3">
    <source>
        <dbReference type="Proteomes" id="UP000316095"/>
    </source>
</evidence>
<dbReference type="AlphaFoldDB" id="A0A5C5XAK5"/>
<dbReference type="GO" id="GO:0004519">
    <property type="term" value="F:endonuclease activity"/>
    <property type="evidence" value="ECO:0007669"/>
    <property type="project" value="UniProtKB-KW"/>
</dbReference>
<feature type="domain" description="HNH nuclease" evidence="1">
    <location>
        <begin position="93"/>
        <end position="146"/>
    </location>
</feature>
<dbReference type="RefSeq" id="WP_146502021.1">
    <property type="nucleotide sequence ID" value="NZ_SJPG01000001.1"/>
</dbReference>
<name>A0A5C5XAK5_9PLAN</name>
<evidence type="ECO:0000313" key="2">
    <source>
        <dbReference type="EMBL" id="TWT59834.1"/>
    </source>
</evidence>
<protein>
    <submittedName>
        <fullName evidence="2">CRISPR-associated endonuclease Cas9</fullName>
    </submittedName>
</protein>
<sequence>MTQVVLDRPTLVLNKSWQPVRVATAARCLIMLWNGTVKAVDPHDYQTYDWEDWSRINPGEDDAVVQTVQQSILVPEVVVLMNYSKVPKQTVTFSRRNLFRRDQYQCQYCGCKPQSVDLTIDHVVPRSQNGGSSWENCVLACIQCNTRKGGRTPVEANMKLMQKPVRPRWTHLFSMPKHRISSWSKFISDAYWDVELQK</sequence>